<dbReference type="OrthoDB" id="260436at2"/>
<dbReference type="EMBL" id="SJPI01000001">
    <property type="protein sequence ID" value="TWT52459.1"/>
    <property type="molecule type" value="Genomic_DNA"/>
</dbReference>
<dbReference type="InterPro" id="IPR049031">
    <property type="entry name" value="T2SSK_SAM-like_1st"/>
</dbReference>
<proteinExistence type="inferred from homology"/>
<keyword evidence="9 10" id="KW-0472">Membrane</keyword>
<evidence type="ECO:0000256" key="4">
    <source>
        <dbReference type="ARBA" id="ARBA00022475"/>
    </source>
</evidence>
<evidence type="ECO:0000259" key="11">
    <source>
        <dbReference type="Pfam" id="PF21687"/>
    </source>
</evidence>
<evidence type="ECO:0000256" key="6">
    <source>
        <dbReference type="ARBA" id="ARBA00022692"/>
    </source>
</evidence>
<keyword evidence="6 10" id="KW-0812">Transmembrane</keyword>
<dbReference type="Pfam" id="PF21687">
    <property type="entry name" value="T2SSK_1st"/>
    <property type="match status" value="1"/>
</dbReference>
<organism evidence="12 13">
    <name type="scientific">Rubripirellula amarantea</name>
    <dbReference type="NCBI Taxonomy" id="2527999"/>
    <lineage>
        <taxon>Bacteria</taxon>
        <taxon>Pseudomonadati</taxon>
        <taxon>Planctomycetota</taxon>
        <taxon>Planctomycetia</taxon>
        <taxon>Pirellulales</taxon>
        <taxon>Pirellulaceae</taxon>
        <taxon>Rubripirellula</taxon>
    </lineage>
</organism>
<evidence type="ECO:0000256" key="10">
    <source>
        <dbReference type="SAM" id="Phobius"/>
    </source>
</evidence>
<evidence type="ECO:0000313" key="12">
    <source>
        <dbReference type="EMBL" id="TWT52459.1"/>
    </source>
</evidence>
<evidence type="ECO:0000256" key="2">
    <source>
        <dbReference type="ARBA" id="ARBA00007246"/>
    </source>
</evidence>
<feature type="transmembrane region" description="Helical" evidence="10">
    <location>
        <begin position="7"/>
        <end position="26"/>
    </location>
</feature>
<keyword evidence="8 10" id="KW-1133">Transmembrane helix</keyword>
<keyword evidence="4" id="KW-1003">Cell membrane</keyword>
<sequence length="548" mass="58166">MKRRNGFFLVIVLIVIAVATMAVYSFTELMIAQDDAAYLAGDVVQARVATESAGEAIRVMLAQPPSSRLDFGGTYNNAQMFQAVSVNGATGTDDSCNFSIIAPSLDANGSYAGIRFGLQNESARLNVNALPILEKNSEALTPALLLAGEEANEVDTDNIAVSLLMALPSMTTEVAEAILDWVDEDEDTRDSGAESDYYETLTTPYSAANGPLRSVDELLLVRGVTPTLLFGADMNRNGVLDADEQQRFGVTIDTPGALGWSSYLTVHGAEASKTVDGNPRVNVNESDLELLYENLQATNLGEIYTTFIVAYRIAGVSTSASAIASAAADAPEEDSAAVSGAQGRDGGIWTPDLIEQMDLSGGGGTDLTQVLDLIDAEVVIGEGDSATVYQSPFAGDPVSMSVYMADLMDSVTTQDSAVMPGRINLNECPAELLYGIPLLSEEAVAAILEQRDPLSDDPGRRFETWPLAEGLITIDEMRSLTPLLCGGGDVYRAQIIGYFDQTGASHRVEAIVDATTVNPKIVSWRDLSHLGRGFDLSVLGSRAAASLQ</sequence>
<dbReference type="PANTHER" id="PTHR38831:SF2">
    <property type="entry name" value="TYPE II SECRETION SYSTEM PROTEIN K"/>
    <property type="match status" value="1"/>
</dbReference>
<evidence type="ECO:0000256" key="7">
    <source>
        <dbReference type="ARBA" id="ARBA00022927"/>
    </source>
</evidence>
<dbReference type="Proteomes" id="UP000316598">
    <property type="component" value="Unassembled WGS sequence"/>
</dbReference>
<evidence type="ECO:0000256" key="5">
    <source>
        <dbReference type="ARBA" id="ARBA00022519"/>
    </source>
</evidence>
<evidence type="ECO:0000313" key="13">
    <source>
        <dbReference type="Proteomes" id="UP000316598"/>
    </source>
</evidence>
<dbReference type="GO" id="GO:0009306">
    <property type="term" value="P:protein secretion"/>
    <property type="evidence" value="ECO:0007669"/>
    <property type="project" value="InterPro"/>
</dbReference>
<evidence type="ECO:0000256" key="3">
    <source>
        <dbReference type="ARBA" id="ARBA00022448"/>
    </source>
</evidence>
<protein>
    <submittedName>
        <fullName evidence="12">General secretion pathway protein K</fullName>
    </submittedName>
</protein>
<comment type="subcellular location">
    <subcellularLocation>
        <location evidence="1">Cell inner membrane</location>
    </subcellularLocation>
</comment>
<comment type="similarity">
    <text evidence="2">Belongs to the GSP K family.</text>
</comment>
<keyword evidence="3" id="KW-0813">Transport</keyword>
<keyword evidence="5" id="KW-0997">Cell inner membrane</keyword>
<dbReference type="RefSeq" id="WP_146512831.1">
    <property type="nucleotide sequence ID" value="NZ_SJPI01000001.1"/>
</dbReference>
<dbReference type="PANTHER" id="PTHR38831">
    <property type="entry name" value="TYPE II SECRETION SYSTEM PROTEIN K"/>
    <property type="match status" value="1"/>
</dbReference>
<accession>A0A5C5WQM6</accession>
<keyword evidence="7" id="KW-0653">Protein transport</keyword>
<dbReference type="Gene3D" id="1.10.40.60">
    <property type="entry name" value="EpsJ-like"/>
    <property type="match status" value="1"/>
</dbReference>
<evidence type="ECO:0000256" key="8">
    <source>
        <dbReference type="ARBA" id="ARBA00022989"/>
    </source>
</evidence>
<dbReference type="InterPro" id="IPR038072">
    <property type="entry name" value="GspK_central_sf"/>
</dbReference>
<name>A0A5C5WQM6_9BACT</name>
<reference evidence="12 13" key="1">
    <citation type="submission" date="2019-02" db="EMBL/GenBank/DDBJ databases">
        <title>Deep-cultivation of Planctomycetes and their phenomic and genomic characterization uncovers novel biology.</title>
        <authorList>
            <person name="Wiegand S."/>
            <person name="Jogler M."/>
            <person name="Boedeker C."/>
            <person name="Pinto D."/>
            <person name="Vollmers J."/>
            <person name="Rivas-Marin E."/>
            <person name="Kohn T."/>
            <person name="Peeters S.H."/>
            <person name="Heuer A."/>
            <person name="Rast P."/>
            <person name="Oberbeckmann S."/>
            <person name="Bunk B."/>
            <person name="Jeske O."/>
            <person name="Meyerdierks A."/>
            <person name="Storesund J.E."/>
            <person name="Kallscheuer N."/>
            <person name="Luecker S."/>
            <person name="Lage O.M."/>
            <person name="Pohl T."/>
            <person name="Merkel B.J."/>
            <person name="Hornburger P."/>
            <person name="Mueller R.-W."/>
            <person name="Bruemmer F."/>
            <person name="Labrenz M."/>
            <person name="Spormann A.M."/>
            <person name="Op Den Camp H."/>
            <person name="Overmann J."/>
            <person name="Amann R."/>
            <person name="Jetten M.S.M."/>
            <person name="Mascher T."/>
            <person name="Medema M.H."/>
            <person name="Devos D.P."/>
            <person name="Kaster A.-K."/>
            <person name="Ovreas L."/>
            <person name="Rohde M."/>
            <person name="Galperin M.Y."/>
            <person name="Jogler C."/>
        </authorList>
    </citation>
    <scope>NUCLEOTIDE SEQUENCE [LARGE SCALE GENOMIC DNA]</scope>
    <source>
        <strain evidence="12 13">Pla22</strain>
    </source>
</reference>
<dbReference type="GO" id="GO:0005886">
    <property type="term" value="C:plasma membrane"/>
    <property type="evidence" value="ECO:0007669"/>
    <property type="project" value="UniProtKB-SubCell"/>
</dbReference>
<evidence type="ECO:0000256" key="1">
    <source>
        <dbReference type="ARBA" id="ARBA00004533"/>
    </source>
</evidence>
<feature type="domain" description="T2SS protein K first SAM-like" evidence="11">
    <location>
        <begin position="123"/>
        <end position="228"/>
    </location>
</feature>
<keyword evidence="13" id="KW-1185">Reference proteome</keyword>
<dbReference type="InterPro" id="IPR005628">
    <property type="entry name" value="GspK"/>
</dbReference>
<evidence type="ECO:0000256" key="9">
    <source>
        <dbReference type="ARBA" id="ARBA00023136"/>
    </source>
</evidence>
<comment type="caution">
    <text evidence="12">The sequence shown here is derived from an EMBL/GenBank/DDBJ whole genome shotgun (WGS) entry which is preliminary data.</text>
</comment>
<gene>
    <name evidence="12" type="ORF">Pla22_00830</name>
</gene>
<dbReference type="SUPFAM" id="SSF158544">
    <property type="entry name" value="GspK insert domain-like"/>
    <property type="match status" value="1"/>
</dbReference>
<dbReference type="AlphaFoldDB" id="A0A5C5WQM6"/>